<proteinExistence type="predicted"/>
<sequence>MEGVLTDEIIELSPEWDAVLVVRDQTARKKFRVQSLVLSSASTSFKTTLRSRLFHGTSVRGGKRPEVILEGDSPVAMEIILSIIHCHNLDKWKALSAKDLALVAIHSDRYECAQSLWPWTFQWLFRFQVQPTSSWPAEDFGYLLAAMHASKAQDQFYNLCNIAVNSLPVDFDFKVWDNDPIMASIPNEAKAHITSVANATVNLLRTLLSETVESLLRRKSEVGTTNNVHCGHCHTVYDQRAKSCPKPSCSHDVEGSVTRVLCTWERRMGCFMQALAENDLWPPERAFAGVSLSVLMKRFEGLQKINHGCLMKSQCHLSIQLDHLEGELATAVFNAQKPFHRRATERASESSGGS</sequence>
<dbReference type="Proteomes" id="UP000295083">
    <property type="component" value="Unassembled WGS sequence"/>
</dbReference>
<dbReference type="CDD" id="cd18186">
    <property type="entry name" value="BTB_POZ_ZBTB_KLHL-like"/>
    <property type="match status" value="1"/>
</dbReference>
<dbReference type="InterPro" id="IPR000210">
    <property type="entry name" value="BTB/POZ_dom"/>
</dbReference>
<name>A0A4R8PX67_9PEZI</name>
<dbReference type="Gene3D" id="3.30.710.10">
    <property type="entry name" value="Potassium Channel Kv1.1, Chain A"/>
    <property type="match status" value="1"/>
</dbReference>
<protein>
    <recommendedName>
        <fullName evidence="1">BTB domain-containing protein</fullName>
    </recommendedName>
</protein>
<dbReference type="AlphaFoldDB" id="A0A4R8PX67"/>
<keyword evidence="3" id="KW-1185">Reference proteome</keyword>
<organism evidence="2 3">
    <name type="scientific">Colletotrichum spinosum</name>
    <dbReference type="NCBI Taxonomy" id="1347390"/>
    <lineage>
        <taxon>Eukaryota</taxon>
        <taxon>Fungi</taxon>
        <taxon>Dikarya</taxon>
        <taxon>Ascomycota</taxon>
        <taxon>Pezizomycotina</taxon>
        <taxon>Sordariomycetes</taxon>
        <taxon>Hypocreomycetidae</taxon>
        <taxon>Glomerellales</taxon>
        <taxon>Glomerellaceae</taxon>
        <taxon>Colletotrichum</taxon>
        <taxon>Colletotrichum orbiculare species complex</taxon>
    </lineage>
</organism>
<gene>
    <name evidence="2" type="ORF">C8035_v002443</name>
</gene>
<dbReference type="SUPFAM" id="SSF54695">
    <property type="entry name" value="POZ domain"/>
    <property type="match status" value="1"/>
</dbReference>
<evidence type="ECO:0000259" key="1">
    <source>
        <dbReference type="PROSITE" id="PS50097"/>
    </source>
</evidence>
<evidence type="ECO:0000313" key="3">
    <source>
        <dbReference type="Proteomes" id="UP000295083"/>
    </source>
</evidence>
<dbReference type="PROSITE" id="PS50097">
    <property type="entry name" value="BTB"/>
    <property type="match status" value="1"/>
</dbReference>
<dbReference type="InterPro" id="IPR011333">
    <property type="entry name" value="SKP1/BTB/POZ_sf"/>
</dbReference>
<accession>A0A4R8PX67</accession>
<evidence type="ECO:0000313" key="2">
    <source>
        <dbReference type="EMBL" id="TDZ30481.1"/>
    </source>
</evidence>
<feature type="domain" description="BTB" evidence="1">
    <location>
        <begin position="16"/>
        <end position="93"/>
    </location>
</feature>
<reference evidence="2 3" key="1">
    <citation type="submission" date="2018-11" db="EMBL/GenBank/DDBJ databases">
        <title>Genome sequence and assembly of Colletotrichum spinosum.</title>
        <authorList>
            <person name="Gan P."/>
            <person name="Shirasu K."/>
        </authorList>
    </citation>
    <scope>NUCLEOTIDE SEQUENCE [LARGE SCALE GENOMIC DNA]</scope>
    <source>
        <strain evidence="2 3">CBS 515.97</strain>
    </source>
</reference>
<dbReference type="EMBL" id="QAPG01000130">
    <property type="protein sequence ID" value="TDZ30481.1"/>
    <property type="molecule type" value="Genomic_DNA"/>
</dbReference>
<dbReference type="Pfam" id="PF00651">
    <property type="entry name" value="BTB"/>
    <property type="match status" value="1"/>
</dbReference>
<comment type="caution">
    <text evidence="2">The sequence shown here is derived from an EMBL/GenBank/DDBJ whole genome shotgun (WGS) entry which is preliminary data.</text>
</comment>